<evidence type="ECO:0000256" key="2">
    <source>
        <dbReference type="ARBA" id="ARBA00009063"/>
    </source>
</evidence>
<feature type="compositionally biased region" description="Low complexity" evidence="9">
    <location>
        <begin position="218"/>
        <end position="229"/>
    </location>
</feature>
<dbReference type="GO" id="GO:0031201">
    <property type="term" value="C:SNARE complex"/>
    <property type="evidence" value="ECO:0007669"/>
    <property type="project" value="TreeGrafter"/>
</dbReference>
<dbReference type="Proteomes" id="UP000799444">
    <property type="component" value="Unassembled WGS sequence"/>
</dbReference>
<protein>
    <recommendedName>
        <fullName evidence="10">t-SNARE coiled-coil homology domain-containing protein</fullName>
    </recommendedName>
</protein>
<evidence type="ECO:0000256" key="9">
    <source>
        <dbReference type="SAM" id="MobiDB-lite"/>
    </source>
</evidence>
<evidence type="ECO:0000256" key="3">
    <source>
        <dbReference type="ARBA" id="ARBA00022448"/>
    </source>
</evidence>
<proteinExistence type="inferred from homology"/>
<dbReference type="GO" id="GO:0006890">
    <property type="term" value="P:retrograde vesicle-mediated transport, Golgi to endoplasmic reticulum"/>
    <property type="evidence" value="ECO:0007669"/>
    <property type="project" value="TreeGrafter"/>
</dbReference>
<evidence type="ECO:0000256" key="6">
    <source>
        <dbReference type="ARBA" id="ARBA00022989"/>
    </source>
</evidence>
<evidence type="ECO:0000256" key="7">
    <source>
        <dbReference type="ARBA" id="ARBA00023054"/>
    </source>
</evidence>
<dbReference type="InterPro" id="IPR000727">
    <property type="entry name" value="T_SNARE_dom"/>
</dbReference>
<dbReference type="AlphaFoldDB" id="A0A9P4QVF3"/>
<organism evidence="11 12">
    <name type="scientific">Polyplosphaeria fusca</name>
    <dbReference type="NCBI Taxonomy" id="682080"/>
    <lineage>
        <taxon>Eukaryota</taxon>
        <taxon>Fungi</taxon>
        <taxon>Dikarya</taxon>
        <taxon>Ascomycota</taxon>
        <taxon>Pezizomycotina</taxon>
        <taxon>Dothideomycetes</taxon>
        <taxon>Pleosporomycetidae</taxon>
        <taxon>Pleosporales</taxon>
        <taxon>Tetraplosphaeriaceae</taxon>
        <taxon>Polyplosphaeria</taxon>
    </lineage>
</organism>
<feature type="region of interest" description="Disordered" evidence="9">
    <location>
        <begin position="218"/>
        <end position="248"/>
    </location>
</feature>
<comment type="similarity">
    <text evidence="2">Belongs to the syntaxin family.</text>
</comment>
<reference evidence="11" key="1">
    <citation type="journal article" date="2020" name="Stud. Mycol.">
        <title>101 Dothideomycetes genomes: a test case for predicting lifestyles and emergence of pathogens.</title>
        <authorList>
            <person name="Haridas S."/>
            <person name="Albert R."/>
            <person name="Binder M."/>
            <person name="Bloem J."/>
            <person name="Labutti K."/>
            <person name="Salamov A."/>
            <person name="Andreopoulos B."/>
            <person name="Baker S."/>
            <person name="Barry K."/>
            <person name="Bills G."/>
            <person name="Bluhm B."/>
            <person name="Cannon C."/>
            <person name="Castanera R."/>
            <person name="Culley D."/>
            <person name="Daum C."/>
            <person name="Ezra D."/>
            <person name="Gonzalez J."/>
            <person name="Henrissat B."/>
            <person name="Kuo A."/>
            <person name="Liang C."/>
            <person name="Lipzen A."/>
            <person name="Lutzoni F."/>
            <person name="Magnuson J."/>
            <person name="Mondo S."/>
            <person name="Nolan M."/>
            <person name="Ohm R."/>
            <person name="Pangilinan J."/>
            <person name="Park H.-J."/>
            <person name="Ramirez L."/>
            <person name="Alfaro M."/>
            <person name="Sun H."/>
            <person name="Tritt A."/>
            <person name="Yoshinaga Y."/>
            <person name="Zwiers L.-H."/>
            <person name="Turgeon B."/>
            <person name="Goodwin S."/>
            <person name="Spatafora J."/>
            <person name="Crous P."/>
            <person name="Grigoriev I."/>
        </authorList>
    </citation>
    <scope>NUCLEOTIDE SEQUENCE</scope>
    <source>
        <strain evidence="11">CBS 125425</strain>
    </source>
</reference>
<keyword evidence="8" id="KW-0472">Membrane</keyword>
<keyword evidence="6" id="KW-1133">Transmembrane helix</keyword>
<keyword evidence="5" id="KW-0653">Protein transport</keyword>
<keyword evidence="12" id="KW-1185">Reference proteome</keyword>
<dbReference type="OrthoDB" id="342981at2759"/>
<name>A0A9P4QVF3_9PLEO</name>
<dbReference type="Gene3D" id="1.20.5.110">
    <property type="match status" value="1"/>
</dbReference>
<comment type="caution">
    <text evidence="11">The sequence shown here is derived from an EMBL/GenBank/DDBJ whole genome shotgun (WGS) entry which is preliminary data.</text>
</comment>
<evidence type="ECO:0000313" key="11">
    <source>
        <dbReference type="EMBL" id="KAF2731666.1"/>
    </source>
</evidence>
<keyword evidence="4" id="KW-0812">Transmembrane</keyword>
<dbReference type="InterPro" id="IPR019529">
    <property type="entry name" value="Syntaxin-18_N"/>
</dbReference>
<feature type="compositionally biased region" description="Basic and acidic residues" evidence="9">
    <location>
        <begin position="230"/>
        <end position="241"/>
    </location>
</feature>
<feature type="region of interest" description="Disordered" evidence="9">
    <location>
        <begin position="61"/>
        <end position="84"/>
    </location>
</feature>
<evidence type="ECO:0000259" key="10">
    <source>
        <dbReference type="PROSITE" id="PS50192"/>
    </source>
</evidence>
<dbReference type="PANTHER" id="PTHR15959">
    <property type="entry name" value="SYNTAXIN-18"/>
    <property type="match status" value="1"/>
</dbReference>
<keyword evidence="7" id="KW-0175">Coiled coil</keyword>
<dbReference type="GO" id="GO:0005783">
    <property type="term" value="C:endoplasmic reticulum"/>
    <property type="evidence" value="ECO:0007669"/>
    <property type="project" value="TreeGrafter"/>
</dbReference>
<dbReference type="PROSITE" id="PS50192">
    <property type="entry name" value="T_SNARE"/>
    <property type="match status" value="1"/>
</dbReference>
<feature type="domain" description="T-SNARE coiled-coil homology" evidence="10">
    <location>
        <begin position="267"/>
        <end position="329"/>
    </location>
</feature>
<evidence type="ECO:0000256" key="4">
    <source>
        <dbReference type="ARBA" id="ARBA00022692"/>
    </source>
</evidence>
<evidence type="ECO:0000256" key="5">
    <source>
        <dbReference type="ARBA" id="ARBA00022927"/>
    </source>
</evidence>
<dbReference type="Pfam" id="PF10496">
    <property type="entry name" value="Syntaxin-18_N"/>
    <property type="match status" value="1"/>
</dbReference>
<dbReference type="GO" id="GO:0015031">
    <property type="term" value="P:protein transport"/>
    <property type="evidence" value="ECO:0007669"/>
    <property type="project" value="UniProtKB-KW"/>
</dbReference>
<keyword evidence="3" id="KW-0813">Transport</keyword>
<evidence type="ECO:0000256" key="1">
    <source>
        <dbReference type="ARBA" id="ARBA00004211"/>
    </source>
</evidence>
<dbReference type="SUPFAM" id="SSF58038">
    <property type="entry name" value="SNARE fusion complex"/>
    <property type="match status" value="1"/>
</dbReference>
<evidence type="ECO:0000256" key="8">
    <source>
        <dbReference type="ARBA" id="ARBA00023136"/>
    </source>
</evidence>
<dbReference type="EMBL" id="ML996191">
    <property type="protein sequence ID" value="KAF2731666.1"/>
    <property type="molecule type" value="Genomic_DNA"/>
</dbReference>
<gene>
    <name evidence="11" type="ORF">EJ04DRAFT_442587</name>
</gene>
<sequence length="357" mass="40201">MDISPVFNEILAAHDSRLVEPHVFRLQDLDEFLKEAYRIRTHLEELTDYLRSVRQSYLSTAHPARRKQAVRANGPTSLPSTDKDSKYLTDAQRTEIDASAKQLLRELNVAINNLSEAEQVRQQTHETVALRKRAKRGLGSLGRWAAGGGITAKSPEEEAEEAKANTIKVHRESIIWYLQRKLEGCGRAQSSMMEIRLNREVEKSKSILYKARETLPSASNYAGANGGASKDYRGKTAHVSDEESQAIEQQLSPEQLQLFAQENQDMLKHYEDTLDQVRTAEKSLLEISELQTTLATNLSVQAAHIEQLTEDSHMASENVGGGNKELKRATERKSTARMLFYGTSAFCLTLVLWDLFI</sequence>
<evidence type="ECO:0000313" key="12">
    <source>
        <dbReference type="Proteomes" id="UP000799444"/>
    </source>
</evidence>
<comment type="subcellular location">
    <subcellularLocation>
        <location evidence="1">Membrane</location>
        <topology evidence="1">Single-pass type IV membrane protein</topology>
    </subcellularLocation>
</comment>
<accession>A0A9P4QVF3</accession>
<dbReference type="PANTHER" id="PTHR15959:SF0">
    <property type="entry name" value="SYNTAXIN-18"/>
    <property type="match status" value="1"/>
</dbReference>